<organism evidence="1">
    <name type="scientific">freshwater metagenome</name>
    <dbReference type="NCBI Taxonomy" id="449393"/>
    <lineage>
        <taxon>unclassified sequences</taxon>
        <taxon>metagenomes</taxon>
        <taxon>ecological metagenomes</taxon>
    </lineage>
</organism>
<protein>
    <submittedName>
        <fullName evidence="1">Unannotated protein</fullName>
    </submittedName>
</protein>
<reference evidence="1" key="1">
    <citation type="submission" date="2020-05" db="EMBL/GenBank/DDBJ databases">
        <authorList>
            <person name="Chiriac C."/>
            <person name="Salcher M."/>
            <person name="Ghai R."/>
            <person name="Kavagutti S V."/>
        </authorList>
    </citation>
    <scope>NUCLEOTIDE SEQUENCE</scope>
</reference>
<dbReference type="AlphaFoldDB" id="A0A6J7F1V8"/>
<dbReference type="PANTHER" id="PTHR31902">
    <property type="entry name" value="ACTIN PATCHES DISTAL PROTEIN 1"/>
    <property type="match status" value="1"/>
</dbReference>
<sequence>MSESCSSQSASIGEPIAGTAPEAQAWVVIEQPGPWGRQALLDSHLDPTLGRLLVEAAAGTGTTILLARHPDRLERSGAAEGPGGLVRNVWVAHTAPGDTRMRHGVTSDIDAIVTWDFAALAQGILPAFGTATREPVLFICTHSGRDQCCAIGGRALLTATLDGLDQHDRATVWESSHIGGHRFAPTALSLPAGTVFGRLSPGDIDRIRADESARIVAPANVRGRSAFPQPLQAAEIAVRVAADVIDRDVLDVLWVRDGRAMPVRPGHPTPTATALLAEVRHVDGRAWHVSLRRHELAATRAESCGGEQVSAHAWRAEGVSACRPWA</sequence>
<accession>A0A6J7F1V8</accession>
<evidence type="ECO:0000313" key="1">
    <source>
        <dbReference type="EMBL" id="CAB4886239.1"/>
    </source>
</evidence>
<name>A0A6J7F1V8_9ZZZZ</name>
<dbReference type="SUPFAM" id="SSF52833">
    <property type="entry name" value="Thioredoxin-like"/>
    <property type="match status" value="1"/>
</dbReference>
<dbReference type="Gene3D" id="3.40.30.10">
    <property type="entry name" value="Glutaredoxin"/>
    <property type="match status" value="1"/>
</dbReference>
<dbReference type="EMBL" id="CAFBLS010000303">
    <property type="protein sequence ID" value="CAB4886239.1"/>
    <property type="molecule type" value="Genomic_DNA"/>
</dbReference>
<dbReference type="InterPro" id="IPR036249">
    <property type="entry name" value="Thioredoxin-like_sf"/>
</dbReference>
<gene>
    <name evidence="1" type="ORF">UFOPK3402_01877</name>
</gene>
<dbReference type="InterPro" id="IPR009737">
    <property type="entry name" value="Aim32/Apd1-like"/>
</dbReference>
<proteinExistence type="predicted"/>
<dbReference type="PANTHER" id="PTHR31902:SF22">
    <property type="entry name" value="SLL1203 PROTEIN"/>
    <property type="match status" value="1"/>
</dbReference>
<dbReference type="Pfam" id="PF06999">
    <property type="entry name" value="Suc_Fer-like"/>
    <property type="match status" value="1"/>
</dbReference>